<dbReference type="RefSeq" id="XP_004832017.1">
    <property type="nucleotide sequence ID" value="XM_004831960.1"/>
</dbReference>
<dbReference type="EMBL" id="ACOU01000007">
    <property type="protein sequence ID" value="EKX72565.1"/>
    <property type="molecule type" value="Genomic_DNA"/>
</dbReference>
<keyword evidence="4" id="KW-1185">Reference proteome</keyword>
<feature type="compositionally biased region" description="Basic and acidic residues" evidence="1">
    <location>
        <begin position="627"/>
        <end position="639"/>
    </location>
</feature>
<organism evidence="3 4">
    <name type="scientific">Theileria equi strain WA</name>
    <dbReference type="NCBI Taxonomy" id="1537102"/>
    <lineage>
        <taxon>Eukaryota</taxon>
        <taxon>Sar</taxon>
        <taxon>Alveolata</taxon>
        <taxon>Apicomplexa</taxon>
        <taxon>Aconoidasida</taxon>
        <taxon>Piroplasmida</taxon>
        <taxon>Theileriidae</taxon>
        <taxon>Theileria</taxon>
    </lineage>
</organism>
<evidence type="ECO:0000313" key="3">
    <source>
        <dbReference type="EMBL" id="EKX72565.1"/>
    </source>
</evidence>
<dbReference type="VEuPathDB" id="PiroplasmaDB:BEWA_050330"/>
<feature type="compositionally biased region" description="Basic and acidic residues" evidence="1">
    <location>
        <begin position="611"/>
        <end position="620"/>
    </location>
</feature>
<sequence length="693" mass="78138">MGGIELDIGQAKRDNPEGDIKVIKKDNNLQGYITYEYKGHNEKPFELTGLNYDSKRITTIVILSSIKNVNNVIICCDKGGKTVFIIGIGTTECHYYYTNSEADKNSDHSTKFEKFLVKGFSSLQNDDLNNIIYNIKINKTLDYDSLDIMLKNFLWRPNSVVFDLSKSADKSTYPSDVTDIQVSVGKGNMTDAKFLDVTHTPDISPFYIEDIKKSGKHISIDGGFPNDPLTGFSVYYKIDDKKYNDPLLVVLTLNNLGGTDQRFISSHYLISKNKNNSTWNIRRVVGTDTNENDIKAILSNIVLYNKLDFKYLNNLKGRLNDLTEGLLIDLTNDFREEKGQYTSEGKRIPYRKIKASAYYTTISHADTFTSFTISGIKVTNSDFINRNLFHTERRIYGLNIFYKGNSTADPLLIHILEDTLGTNKWISRHLGDTTWHKHEDSSPKSDTDIKDIQKLIEQLNTPNIIIDLSKPKEYTPTENTLEVEVKNIAVKGLSDCCGFEHTMSQNKAFTVKQFAYETSPLKAIKFPDQLLSVTAYYSGTSPNLVNLLMVKLEANNSGLKYIYFKRKNKDVSSWMQYNQDKNLDNNSLKIELERLMKEYGLESPQKSTGHFKPESKDAPGKSEGYSEDSRETDFSKEQEASSSISIPKSSDSSSGAIVGGIFGGIACLCLVGAAIWKVGPSVRTYLASRKRIL</sequence>
<name>L1LBB6_THEEQ</name>
<evidence type="ECO:0000256" key="2">
    <source>
        <dbReference type="SAM" id="Phobius"/>
    </source>
</evidence>
<proteinExistence type="predicted"/>
<feature type="compositionally biased region" description="Low complexity" evidence="1">
    <location>
        <begin position="641"/>
        <end position="653"/>
    </location>
</feature>
<dbReference type="AlphaFoldDB" id="L1LBB6"/>
<reference evidence="3 4" key="1">
    <citation type="journal article" date="2012" name="BMC Genomics">
        <title>Comparative genomic analysis and phylogenetic position of Theileria equi.</title>
        <authorList>
            <person name="Kappmeyer L.S."/>
            <person name="Thiagarajan M."/>
            <person name="Herndon D.R."/>
            <person name="Ramsay J.D."/>
            <person name="Caler E."/>
            <person name="Djikeng A."/>
            <person name="Gillespie J.J."/>
            <person name="Lau A.O."/>
            <person name="Roalson E.H."/>
            <person name="Silva J.C."/>
            <person name="Silva M.G."/>
            <person name="Suarez C.E."/>
            <person name="Ueti M.W."/>
            <person name="Nene V.M."/>
            <person name="Mealey R.H."/>
            <person name="Knowles D.P."/>
            <person name="Brayton K.A."/>
        </authorList>
    </citation>
    <scope>NUCLEOTIDE SEQUENCE [LARGE SCALE GENOMIC DNA]</scope>
    <source>
        <strain evidence="3 4">WA</strain>
    </source>
</reference>
<keyword evidence="2" id="KW-1133">Transmembrane helix</keyword>
<keyword evidence="2" id="KW-0472">Membrane</keyword>
<dbReference type="KEGG" id="beq:BEWA_050330"/>
<feature type="transmembrane region" description="Helical" evidence="2">
    <location>
        <begin position="655"/>
        <end position="676"/>
    </location>
</feature>
<evidence type="ECO:0000256" key="1">
    <source>
        <dbReference type="SAM" id="MobiDB-lite"/>
    </source>
</evidence>
<comment type="caution">
    <text evidence="3">The sequence shown here is derived from an EMBL/GenBank/DDBJ whole genome shotgun (WGS) entry which is preliminary data.</text>
</comment>
<feature type="region of interest" description="Disordered" evidence="1">
    <location>
        <begin position="603"/>
        <end position="653"/>
    </location>
</feature>
<dbReference type="Proteomes" id="UP000031512">
    <property type="component" value="Unassembled WGS sequence"/>
</dbReference>
<evidence type="ECO:0000313" key="4">
    <source>
        <dbReference type="Proteomes" id="UP000031512"/>
    </source>
</evidence>
<accession>L1LBB6</accession>
<dbReference type="GeneID" id="15805076"/>
<protein>
    <submittedName>
        <fullName evidence="3">Uncharacterized protein</fullName>
    </submittedName>
</protein>
<gene>
    <name evidence="3" type="ORF">BEWA_050330</name>
</gene>
<keyword evidence="2" id="KW-0812">Transmembrane</keyword>